<evidence type="ECO:0000313" key="2">
    <source>
        <dbReference type="Proteomes" id="UP000501690"/>
    </source>
</evidence>
<dbReference type="EMBL" id="CP039349">
    <property type="protein sequence ID" value="QCD92743.1"/>
    <property type="molecule type" value="Genomic_DNA"/>
</dbReference>
<reference evidence="1 2" key="1">
    <citation type="submission" date="2019-04" db="EMBL/GenBank/DDBJ databases">
        <title>An improved genome assembly and genetic linkage map for asparagus bean, Vigna unguiculata ssp. sesquipedialis.</title>
        <authorList>
            <person name="Xia Q."/>
            <person name="Zhang R."/>
            <person name="Dong Y."/>
        </authorList>
    </citation>
    <scope>NUCLEOTIDE SEQUENCE [LARGE SCALE GENOMIC DNA]</scope>
    <source>
        <tissue evidence="1">Leaf</tissue>
    </source>
</reference>
<keyword evidence="2" id="KW-1185">Reference proteome</keyword>
<proteinExistence type="predicted"/>
<organism evidence="1 2">
    <name type="scientific">Vigna unguiculata</name>
    <name type="common">Cowpea</name>
    <dbReference type="NCBI Taxonomy" id="3917"/>
    <lineage>
        <taxon>Eukaryota</taxon>
        <taxon>Viridiplantae</taxon>
        <taxon>Streptophyta</taxon>
        <taxon>Embryophyta</taxon>
        <taxon>Tracheophyta</taxon>
        <taxon>Spermatophyta</taxon>
        <taxon>Magnoliopsida</taxon>
        <taxon>eudicotyledons</taxon>
        <taxon>Gunneridae</taxon>
        <taxon>Pentapetalae</taxon>
        <taxon>rosids</taxon>
        <taxon>fabids</taxon>
        <taxon>Fabales</taxon>
        <taxon>Fabaceae</taxon>
        <taxon>Papilionoideae</taxon>
        <taxon>50 kb inversion clade</taxon>
        <taxon>NPAAA clade</taxon>
        <taxon>indigoferoid/millettioid clade</taxon>
        <taxon>Phaseoleae</taxon>
        <taxon>Vigna</taxon>
    </lineage>
</organism>
<sequence>MSEELKSRKKLSTTIKLKHHIVEVIVVGDGDESVIILAGEMVLEEGGTNGDFGKRGQFGEEG</sequence>
<accession>A0A4D6LWA6</accession>
<name>A0A4D6LWA6_VIGUN</name>
<protein>
    <submittedName>
        <fullName evidence="1">Uncharacterized protein</fullName>
    </submittedName>
</protein>
<dbReference type="AlphaFoldDB" id="A0A4D6LWA6"/>
<dbReference type="Proteomes" id="UP000501690">
    <property type="component" value="Linkage Group LG5"/>
</dbReference>
<evidence type="ECO:0000313" key="1">
    <source>
        <dbReference type="EMBL" id="QCD92743.1"/>
    </source>
</evidence>
<gene>
    <name evidence="1" type="ORF">DEO72_LG5g812</name>
</gene>